<proteinExistence type="predicted"/>
<accession>A0A7N0ZT82</accession>
<protein>
    <submittedName>
        <fullName evidence="1">Uncharacterized protein</fullName>
    </submittedName>
</protein>
<organism evidence="1 2">
    <name type="scientific">Kalanchoe fedtschenkoi</name>
    <name type="common">Lavender scallops</name>
    <name type="synonym">South American air plant</name>
    <dbReference type="NCBI Taxonomy" id="63787"/>
    <lineage>
        <taxon>Eukaryota</taxon>
        <taxon>Viridiplantae</taxon>
        <taxon>Streptophyta</taxon>
        <taxon>Embryophyta</taxon>
        <taxon>Tracheophyta</taxon>
        <taxon>Spermatophyta</taxon>
        <taxon>Magnoliopsida</taxon>
        <taxon>eudicotyledons</taxon>
        <taxon>Gunneridae</taxon>
        <taxon>Pentapetalae</taxon>
        <taxon>Saxifragales</taxon>
        <taxon>Crassulaceae</taxon>
        <taxon>Kalanchoe</taxon>
    </lineage>
</organism>
<dbReference type="Proteomes" id="UP000594263">
    <property type="component" value="Unplaced"/>
</dbReference>
<name>A0A7N0ZT82_KALFE</name>
<evidence type="ECO:0000313" key="1">
    <source>
        <dbReference type="EnsemblPlants" id="Kaladp0029s0092.1.v1.1"/>
    </source>
</evidence>
<sequence>MHSRFHLRTWVENEVRKNQACTKLLKKVIRR</sequence>
<dbReference type="AlphaFoldDB" id="A0A7N0ZT82"/>
<evidence type="ECO:0000313" key="2">
    <source>
        <dbReference type="Proteomes" id="UP000594263"/>
    </source>
</evidence>
<dbReference type="EnsemblPlants" id="Kaladp0029s0092.1.v1.1">
    <property type="protein sequence ID" value="Kaladp0029s0092.1.v1.1"/>
    <property type="gene ID" value="Kaladp0029s0092.v1.1"/>
</dbReference>
<reference evidence="1" key="1">
    <citation type="submission" date="2021-01" db="UniProtKB">
        <authorList>
            <consortium name="EnsemblPlants"/>
        </authorList>
    </citation>
    <scope>IDENTIFICATION</scope>
</reference>
<dbReference type="Gramene" id="Kaladp0029s0092.1.v1.1">
    <property type="protein sequence ID" value="Kaladp0029s0092.1.v1.1"/>
    <property type="gene ID" value="Kaladp0029s0092.v1.1"/>
</dbReference>
<keyword evidence="2" id="KW-1185">Reference proteome</keyword>